<dbReference type="EMBL" id="JABEVY010000114">
    <property type="protein sequence ID" value="KAF5249422.1"/>
    <property type="molecule type" value="Genomic_DNA"/>
</dbReference>
<comment type="caution">
    <text evidence="2">The sequence shown here is derived from an EMBL/GenBank/DDBJ whole genome shotgun (WGS) entry which is preliminary data.</text>
</comment>
<keyword evidence="3" id="KW-1185">Reference proteome</keyword>
<accession>A0A8H4ZNA7</accession>
<proteinExistence type="predicted"/>
<reference evidence="2 3" key="1">
    <citation type="journal article" date="2020" name="BMC Genomics">
        <title>Correction to: Identification and distribution of gene clusters required for synthesis of sphingolipid metabolism inhibitors in diverse species of the filamentous fungus Fusarium.</title>
        <authorList>
            <person name="Kim H.S."/>
            <person name="Lohmar J.M."/>
            <person name="Busman M."/>
            <person name="Brown D.W."/>
            <person name="Naumann T.A."/>
            <person name="Divon H.H."/>
            <person name="Lysoe E."/>
            <person name="Uhlig S."/>
            <person name="Proctor R.H."/>
        </authorList>
    </citation>
    <scope>NUCLEOTIDE SEQUENCE [LARGE SCALE GENOMIC DNA]</scope>
    <source>
        <strain evidence="2 3">NRRL 25214</strain>
    </source>
</reference>
<gene>
    <name evidence="2" type="ORF">FANTH_5303</name>
</gene>
<evidence type="ECO:0000256" key="1">
    <source>
        <dbReference type="SAM" id="MobiDB-lite"/>
    </source>
</evidence>
<feature type="region of interest" description="Disordered" evidence="1">
    <location>
        <begin position="1"/>
        <end position="23"/>
    </location>
</feature>
<evidence type="ECO:0000313" key="2">
    <source>
        <dbReference type="EMBL" id="KAF5249422.1"/>
    </source>
</evidence>
<protein>
    <submittedName>
        <fullName evidence="2">Uncharacterized protein</fullName>
    </submittedName>
</protein>
<dbReference type="AlphaFoldDB" id="A0A8H4ZNA7"/>
<sequence>MTASSSSSKDEFGSNVPDGFPKTLNSTLARRCENIQDKEAQWKRKLSDEQNSAIHSAAKGFDVNSQNFAQISTAILPLPIDLSQYLRHLSGNFYNGTGFQILAGLDPSKYPARHNVLLQASISAHMCPEGGFLDVFAKRPVGMAS</sequence>
<name>A0A8H4ZNA7_9HYPO</name>
<organism evidence="2 3">
    <name type="scientific">Fusarium anthophilum</name>
    <dbReference type="NCBI Taxonomy" id="48485"/>
    <lineage>
        <taxon>Eukaryota</taxon>
        <taxon>Fungi</taxon>
        <taxon>Dikarya</taxon>
        <taxon>Ascomycota</taxon>
        <taxon>Pezizomycotina</taxon>
        <taxon>Sordariomycetes</taxon>
        <taxon>Hypocreomycetidae</taxon>
        <taxon>Hypocreales</taxon>
        <taxon>Nectriaceae</taxon>
        <taxon>Fusarium</taxon>
        <taxon>Fusarium fujikuroi species complex</taxon>
    </lineage>
</organism>
<dbReference type="Proteomes" id="UP000573603">
    <property type="component" value="Unassembled WGS sequence"/>
</dbReference>
<evidence type="ECO:0000313" key="3">
    <source>
        <dbReference type="Proteomes" id="UP000573603"/>
    </source>
</evidence>